<reference evidence="2 3" key="1">
    <citation type="submission" date="2019-10" db="EMBL/GenBank/DDBJ databases">
        <title>Glaciimonas soli sp. nov., a psychrophilic bacterium isolated from the forest soil of a high elevation mountain in Taiwan.</title>
        <authorList>
            <person name="Wang L.-T."/>
            <person name="Shieh W.Y."/>
        </authorList>
    </citation>
    <scope>NUCLEOTIDE SEQUENCE [LARGE SCALE GENOMIC DNA]</scope>
    <source>
        <strain evidence="2 3">GS1</strain>
    </source>
</reference>
<keyword evidence="3" id="KW-1185">Reference proteome</keyword>
<dbReference type="EMBL" id="WINI01000009">
    <property type="protein sequence ID" value="MQR02411.1"/>
    <property type="molecule type" value="Genomic_DNA"/>
</dbReference>
<dbReference type="Proteomes" id="UP000451565">
    <property type="component" value="Unassembled WGS sequence"/>
</dbReference>
<feature type="transmembrane region" description="Helical" evidence="1">
    <location>
        <begin position="203"/>
        <end position="224"/>
    </location>
</feature>
<feature type="transmembrane region" description="Helical" evidence="1">
    <location>
        <begin position="245"/>
        <end position="267"/>
    </location>
</feature>
<feature type="transmembrane region" description="Helical" evidence="1">
    <location>
        <begin position="291"/>
        <end position="313"/>
    </location>
</feature>
<name>A0A843YYS0_9BURK</name>
<accession>A0A843YYS0</accession>
<evidence type="ECO:0000313" key="2">
    <source>
        <dbReference type="EMBL" id="MQR02411.1"/>
    </source>
</evidence>
<sequence>MVNTVDPAAPSLNTAPDVSWPQLERFTFTGRGSEYFRIWIVNLLLSIVTLGIYSAWAKVRRTRYFYDNTHVAGASFEYHGNPKAILKGRVIALVGIIAYKVAFRVSPTVGFITFAVLAALFPWLIWKSYQFKLYNSSYRGIRFGFRGNLGQVYKTYLLWPVLCLFTFYTLVPFAYQRIKKFLHSESRYGTTHFSFDATVGAYYRTYLIGFVVTAIVYVVMFKLFGGPFFASMKHAKTAAPRFADILPFILILYVGIFLVAPLFLTMLQNLEWNGTRLGEHEFQSELKLPNMYFILITNLLGIIVTCGLFIPFAQIRLMKYRIEAMALNTYSSMDEFCADNEPTGSAVGEGVSDLLDFDLSL</sequence>
<comment type="caution">
    <text evidence="2">The sequence shown here is derived from an EMBL/GenBank/DDBJ whole genome shotgun (WGS) entry which is preliminary data.</text>
</comment>
<dbReference type="InterPro" id="IPR010295">
    <property type="entry name" value="DUF898"/>
</dbReference>
<organism evidence="2 3">
    <name type="scientific">Glaciimonas soli</name>
    <dbReference type="NCBI Taxonomy" id="2590999"/>
    <lineage>
        <taxon>Bacteria</taxon>
        <taxon>Pseudomonadati</taxon>
        <taxon>Pseudomonadota</taxon>
        <taxon>Betaproteobacteria</taxon>
        <taxon>Burkholderiales</taxon>
        <taxon>Oxalobacteraceae</taxon>
        <taxon>Glaciimonas</taxon>
    </lineage>
</organism>
<evidence type="ECO:0000256" key="1">
    <source>
        <dbReference type="SAM" id="Phobius"/>
    </source>
</evidence>
<keyword evidence="1" id="KW-1133">Transmembrane helix</keyword>
<keyword evidence="1" id="KW-0472">Membrane</keyword>
<keyword evidence="1" id="KW-0812">Transmembrane</keyword>
<feature type="transmembrane region" description="Helical" evidence="1">
    <location>
        <begin position="108"/>
        <end position="126"/>
    </location>
</feature>
<proteinExistence type="predicted"/>
<feature type="transmembrane region" description="Helical" evidence="1">
    <location>
        <begin position="156"/>
        <end position="175"/>
    </location>
</feature>
<dbReference type="AlphaFoldDB" id="A0A843YYS0"/>
<protein>
    <submittedName>
        <fullName evidence="2">DUF898 family protein</fullName>
    </submittedName>
</protein>
<gene>
    <name evidence="2" type="ORF">GEV47_17175</name>
</gene>
<feature type="transmembrane region" description="Helical" evidence="1">
    <location>
        <begin position="36"/>
        <end position="56"/>
    </location>
</feature>
<evidence type="ECO:0000313" key="3">
    <source>
        <dbReference type="Proteomes" id="UP000451565"/>
    </source>
</evidence>
<dbReference type="Pfam" id="PF05987">
    <property type="entry name" value="DUF898"/>
    <property type="match status" value="1"/>
</dbReference>